<feature type="compositionally biased region" description="Polar residues" evidence="3">
    <location>
        <begin position="204"/>
        <end position="220"/>
    </location>
</feature>
<dbReference type="SUPFAM" id="SSF49854">
    <property type="entry name" value="Spermadhesin, CUB domain"/>
    <property type="match status" value="1"/>
</dbReference>
<keyword evidence="7" id="KW-1185">Reference proteome</keyword>
<feature type="region of interest" description="Disordered" evidence="3">
    <location>
        <begin position="240"/>
        <end position="317"/>
    </location>
</feature>
<reference evidence="6 7" key="1">
    <citation type="submission" date="2024-01" db="EMBL/GenBank/DDBJ databases">
        <title>The genome of the rayed Mediterranean limpet Patella caerulea (Linnaeus, 1758).</title>
        <authorList>
            <person name="Anh-Thu Weber A."/>
            <person name="Halstead-Nussloch G."/>
        </authorList>
    </citation>
    <scope>NUCLEOTIDE SEQUENCE [LARGE SCALE GENOMIC DNA]</scope>
    <source>
        <strain evidence="6">AATW-2023a</strain>
        <tissue evidence="6">Whole specimen</tissue>
    </source>
</reference>
<dbReference type="Pfam" id="PF00431">
    <property type="entry name" value="CUB"/>
    <property type="match status" value="1"/>
</dbReference>
<evidence type="ECO:0000256" key="1">
    <source>
        <dbReference type="ARBA" id="ARBA00023157"/>
    </source>
</evidence>
<dbReference type="Gene3D" id="2.60.120.290">
    <property type="entry name" value="Spermadhesin, CUB domain"/>
    <property type="match status" value="1"/>
</dbReference>
<feature type="disulfide bond" evidence="2">
    <location>
        <begin position="9"/>
        <end position="36"/>
    </location>
</feature>
<evidence type="ECO:0000313" key="7">
    <source>
        <dbReference type="Proteomes" id="UP001347796"/>
    </source>
</evidence>
<comment type="caution">
    <text evidence="2">Lacks conserved residue(s) required for the propagation of feature annotation.</text>
</comment>
<evidence type="ECO:0000313" key="6">
    <source>
        <dbReference type="EMBL" id="KAK6185976.1"/>
    </source>
</evidence>
<dbReference type="AlphaFoldDB" id="A0AAN8JZ21"/>
<proteinExistence type="predicted"/>
<feature type="compositionally biased region" description="Polar residues" evidence="3">
    <location>
        <begin position="265"/>
        <end position="281"/>
    </location>
</feature>
<dbReference type="PROSITE" id="PS01180">
    <property type="entry name" value="CUB"/>
    <property type="match status" value="1"/>
</dbReference>
<feature type="domain" description="CUB" evidence="5">
    <location>
        <begin position="9"/>
        <end position="129"/>
    </location>
</feature>
<feature type="transmembrane region" description="Helical" evidence="4">
    <location>
        <begin position="158"/>
        <end position="181"/>
    </location>
</feature>
<name>A0AAN8JZ21_PATCE</name>
<comment type="caution">
    <text evidence="6">The sequence shown here is derived from an EMBL/GenBank/DDBJ whole genome shotgun (WGS) entry which is preliminary data.</text>
</comment>
<evidence type="ECO:0000256" key="4">
    <source>
        <dbReference type="SAM" id="Phobius"/>
    </source>
</evidence>
<dbReference type="EMBL" id="JAZGQO010000006">
    <property type="protein sequence ID" value="KAK6185976.1"/>
    <property type="molecule type" value="Genomic_DNA"/>
</dbReference>
<evidence type="ECO:0000256" key="2">
    <source>
        <dbReference type="PROSITE-ProRule" id="PRU00059"/>
    </source>
</evidence>
<keyword evidence="4" id="KW-0812">Transmembrane</keyword>
<gene>
    <name evidence="6" type="ORF">SNE40_008100</name>
</gene>
<feature type="region of interest" description="Disordered" evidence="3">
    <location>
        <begin position="197"/>
        <end position="227"/>
    </location>
</feature>
<evidence type="ECO:0000259" key="5">
    <source>
        <dbReference type="PROSITE" id="PS01180"/>
    </source>
</evidence>
<feature type="compositionally biased region" description="Polar residues" evidence="3">
    <location>
        <begin position="389"/>
        <end position="400"/>
    </location>
</feature>
<dbReference type="InterPro" id="IPR035914">
    <property type="entry name" value="Sperma_CUB_dom_sf"/>
</dbReference>
<feature type="compositionally biased region" description="Polar residues" evidence="3">
    <location>
        <begin position="306"/>
        <end position="317"/>
    </location>
</feature>
<protein>
    <recommendedName>
        <fullName evidence="5">CUB domain-containing protein</fullName>
    </recommendedName>
</protein>
<keyword evidence="1 2" id="KW-1015">Disulfide bond</keyword>
<keyword evidence="4" id="KW-1133">Transmembrane helix</keyword>
<organism evidence="6 7">
    <name type="scientific">Patella caerulea</name>
    <name type="common">Rayed Mediterranean limpet</name>
    <dbReference type="NCBI Taxonomy" id="87958"/>
    <lineage>
        <taxon>Eukaryota</taxon>
        <taxon>Metazoa</taxon>
        <taxon>Spiralia</taxon>
        <taxon>Lophotrochozoa</taxon>
        <taxon>Mollusca</taxon>
        <taxon>Gastropoda</taxon>
        <taxon>Patellogastropoda</taxon>
        <taxon>Patelloidea</taxon>
        <taxon>Patellidae</taxon>
        <taxon>Patella</taxon>
    </lineage>
</organism>
<feature type="region of interest" description="Disordered" evidence="3">
    <location>
        <begin position="334"/>
        <end position="400"/>
    </location>
</feature>
<sequence>MIQPLKADCSFTFSNKTGEIKALSMELEKKGHLRSCRYEIDAPEKYHIRLNFTQISGFIVSNNTRNSCLPEVEIKDMMHGHEVNSETVCWQKNNSYAPQVFRSNSNSLRIIFTWKKGHKSGFHIFYHFFPKNNCDPGSSSDIKCSNQELPSSTGSFDFVKIIVIVVCTAIFIALGVIFCLVMRTQCKMVSRAWQRHSSREDQLRPQSQSSEGFVSTPSSREQMEQQEALLRDRYVQISSTQRDGELGYPPQIPISRDGEEGYAESQKQLANQRNLENTDLQQYFRPPPNRTIFDRKQTPPPYPYTSATSLDTSCGKPSNGYSSVIRCNSISINSAKSDSSHRSNSHSRTSSISAPMSPARHLQRDSNSSPRLYSGATRHSPPDLANPENVYNNNNKQLDV</sequence>
<dbReference type="Proteomes" id="UP001347796">
    <property type="component" value="Unassembled WGS sequence"/>
</dbReference>
<evidence type="ECO:0000256" key="3">
    <source>
        <dbReference type="SAM" id="MobiDB-lite"/>
    </source>
</evidence>
<keyword evidence="4" id="KW-0472">Membrane</keyword>
<dbReference type="InterPro" id="IPR000859">
    <property type="entry name" value="CUB_dom"/>
</dbReference>
<accession>A0AAN8JZ21</accession>